<feature type="transmembrane region" description="Helical" evidence="6">
    <location>
        <begin position="43"/>
        <end position="65"/>
    </location>
</feature>
<feature type="transmembrane region" description="Helical" evidence="6">
    <location>
        <begin position="431"/>
        <end position="449"/>
    </location>
</feature>
<feature type="transmembrane region" description="Helical" evidence="6">
    <location>
        <begin position="174"/>
        <end position="195"/>
    </location>
</feature>
<reference evidence="7" key="1">
    <citation type="journal article" date="2010" name="Int. J. Syst. Evol. Microbiol.">
        <title>Porticoccus litoralis gen. nov., sp. nov., a gammaproteobacterium isolated from the Yellow Sea.</title>
        <authorList>
            <person name="Oh H.M."/>
            <person name="Kim H."/>
            <person name="Kim K.M."/>
            <person name="Min G.S."/>
            <person name="Cho J.C."/>
        </authorList>
    </citation>
    <scope>NUCLEOTIDE SEQUENCE</scope>
    <source>
        <strain evidence="7">DSM 25064</strain>
    </source>
</reference>
<dbReference type="InterPro" id="IPR037272">
    <property type="entry name" value="SNS_sf"/>
</dbReference>
<dbReference type="InterPro" id="IPR047218">
    <property type="entry name" value="YocR/YhdH-like"/>
</dbReference>
<sequence length="451" mass="48857">MSAHRGEFSSKAGFILAASGSAVGLGNIWGFPTNAAENGGGAFVLMYFLLAFCLAYPALMAELVIGRYTKANMVHALQAIAPGRLSKLLGKLTGFYGILVASLILAFYSIVAGWMLAYFFEPVATLLGLETLASWLTSDSIVRNLVLCFLFLALTCSVIVAGVEEGIEKWSCRLMPALFLMMAGLIVYVMLQPGAISGLKLYLIPDFNQLLDPKLVVSALGQAFFSLSLGVGTMLIYGSYLRPEESLPTMGAIVTLVDSSIAFLAGLLVLPALFVAQQQGLSIYTESGSLIAGPDLIFQTIPALFKNMGTVGIWVAMVFFALMSIAALTSSISMLEVPVSFTIEHHATHRRSATWLIGAIIFACSSVIIINFDALFGLVVTLATEYSQPLLGLMICVFATWVWHRDLVLEEIRSGHPDVEQSLFWKIWPHYAKYCCPILILVLLAQSFINS</sequence>
<evidence type="ECO:0000313" key="8">
    <source>
        <dbReference type="Proteomes" id="UP001178354"/>
    </source>
</evidence>
<comment type="subcellular location">
    <subcellularLocation>
        <location evidence="1">Membrane</location>
        <topology evidence="1">Multi-pass membrane protein</topology>
    </subcellularLocation>
</comment>
<protein>
    <submittedName>
        <fullName evidence="7">Sodium-dependent transporter</fullName>
    </submittedName>
</protein>
<evidence type="ECO:0000256" key="2">
    <source>
        <dbReference type="ARBA" id="ARBA00022448"/>
    </source>
</evidence>
<feature type="transmembrane region" description="Helical" evidence="6">
    <location>
        <begin position="94"/>
        <end position="120"/>
    </location>
</feature>
<evidence type="ECO:0000256" key="5">
    <source>
        <dbReference type="ARBA" id="ARBA00023136"/>
    </source>
</evidence>
<dbReference type="InterPro" id="IPR000175">
    <property type="entry name" value="Na/ntran_symport"/>
</dbReference>
<feature type="transmembrane region" description="Helical" evidence="6">
    <location>
        <begin position="355"/>
        <end position="380"/>
    </location>
</feature>
<evidence type="ECO:0000313" key="7">
    <source>
        <dbReference type="EMBL" id="MDP1519990.1"/>
    </source>
</evidence>
<dbReference type="EMBL" id="JAUUUU010000001">
    <property type="protein sequence ID" value="MDP1519990.1"/>
    <property type="molecule type" value="Genomic_DNA"/>
</dbReference>
<dbReference type="PANTHER" id="PTHR42948:SF1">
    <property type="entry name" value="TRANSPORTER"/>
    <property type="match status" value="1"/>
</dbReference>
<feature type="transmembrane region" description="Helical" evidence="6">
    <location>
        <begin position="215"/>
        <end position="238"/>
    </location>
</feature>
<proteinExistence type="predicted"/>
<dbReference type="NCBIfam" id="NF037979">
    <property type="entry name" value="Na_transp"/>
    <property type="match status" value="1"/>
</dbReference>
<dbReference type="RefSeq" id="WP_305169503.1">
    <property type="nucleotide sequence ID" value="NZ_JAUUUU010000001.1"/>
</dbReference>
<comment type="caution">
    <text evidence="7">The sequence shown here is derived from an EMBL/GenBank/DDBJ whole genome shotgun (WGS) entry which is preliminary data.</text>
</comment>
<keyword evidence="5 6" id="KW-0472">Membrane</keyword>
<dbReference type="PANTHER" id="PTHR42948">
    <property type="entry name" value="TRANSPORTER"/>
    <property type="match status" value="1"/>
</dbReference>
<dbReference type="SUPFAM" id="SSF161070">
    <property type="entry name" value="SNF-like"/>
    <property type="match status" value="1"/>
</dbReference>
<dbReference type="Pfam" id="PF00209">
    <property type="entry name" value="SNF"/>
    <property type="match status" value="2"/>
</dbReference>
<evidence type="ECO:0000256" key="3">
    <source>
        <dbReference type="ARBA" id="ARBA00022692"/>
    </source>
</evidence>
<keyword evidence="3 6" id="KW-0812">Transmembrane</keyword>
<dbReference type="Proteomes" id="UP001178354">
    <property type="component" value="Unassembled WGS sequence"/>
</dbReference>
<evidence type="ECO:0000256" key="6">
    <source>
        <dbReference type="SAM" id="Phobius"/>
    </source>
</evidence>
<dbReference type="CDD" id="cd10336">
    <property type="entry name" value="SLC6sbd_Tyt1-Like"/>
    <property type="match status" value="1"/>
</dbReference>
<dbReference type="PRINTS" id="PR00176">
    <property type="entry name" value="NANEUSMPORT"/>
</dbReference>
<evidence type="ECO:0000256" key="4">
    <source>
        <dbReference type="ARBA" id="ARBA00022989"/>
    </source>
</evidence>
<feature type="transmembrane region" description="Helical" evidence="6">
    <location>
        <begin position="250"/>
        <end position="274"/>
    </location>
</feature>
<evidence type="ECO:0000256" key="1">
    <source>
        <dbReference type="ARBA" id="ARBA00004141"/>
    </source>
</evidence>
<reference evidence="7" key="2">
    <citation type="submission" date="2023-08" db="EMBL/GenBank/DDBJ databases">
        <authorList>
            <person name="Luo J."/>
        </authorList>
    </citation>
    <scope>NUCLEOTIDE SEQUENCE</scope>
    <source>
        <strain evidence="7">DSM 25064</strain>
    </source>
</reference>
<keyword evidence="4 6" id="KW-1133">Transmembrane helix</keyword>
<dbReference type="AlphaFoldDB" id="A0AAW8AZT7"/>
<keyword evidence="8" id="KW-1185">Reference proteome</keyword>
<gene>
    <name evidence="7" type="ORF">Q8A57_03320</name>
</gene>
<organism evidence="7 8">
    <name type="scientific">Porticoccus litoralis</name>
    <dbReference type="NCBI Taxonomy" id="434086"/>
    <lineage>
        <taxon>Bacteria</taxon>
        <taxon>Pseudomonadati</taxon>
        <taxon>Pseudomonadota</taxon>
        <taxon>Gammaproteobacteria</taxon>
        <taxon>Cellvibrionales</taxon>
        <taxon>Porticoccaceae</taxon>
        <taxon>Porticoccus</taxon>
    </lineage>
</organism>
<feature type="transmembrane region" description="Helical" evidence="6">
    <location>
        <begin position="311"/>
        <end position="335"/>
    </location>
</feature>
<name>A0AAW8AZT7_9GAMM</name>
<feature type="transmembrane region" description="Helical" evidence="6">
    <location>
        <begin position="12"/>
        <end position="31"/>
    </location>
</feature>
<dbReference type="GO" id="GO:0016020">
    <property type="term" value="C:membrane"/>
    <property type="evidence" value="ECO:0007669"/>
    <property type="project" value="UniProtKB-SubCell"/>
</dbReference>
<accession>A0AAW8AZT7</accession>
<keyword evidence="2" id="KW-0813">Transport</keyword>
<dbReference type="PROSITE" id="PS50267">
    <property type="entry name" value="NA_NEUROTRAN_SYMP_3"/>
    <property type="match status" value="1"/>
</dbReference>
<feature type="transmembrane region" description="Helical" evidence="6">
    <location>
        <begin position="140"/>
        <end position="162"/>
    </location>
</feature>